<dbReference type="Proteomes" id="UP001302745">
    <property type="component" value="Unassembled WGS sequence"/>
</dbReference>
<sequence>MCHRKIFVHHRCGHQVTSAIENCESAECPGTMDKPIVSNKYPCVYRTCPYYGKFD</sequence>
<name>A0AAN6ZXV3_9PEZI</name>
<reference evidence="1" key="1">
    <citation type="journal article" date="2023" name="Mol. Phylogenet. Evol.">
        <title>Genome-scale phylogeny and comparative genomics of the fungal order Sordariales.</title>
        <authorList>
            <person name="Hensen N."/>
            <person name="Bonometti L."/>
            <person name="Westerberg I."/>
            <person name="Brannstrom I.O."/>
            <person name="Guillou S."/>
            <person name="Cros-Aarteil S."/>
            <person name="Calhoun S."/>
            <person name="Haridas S."/>
            <person name="Kuo A."/>
            <person name="Mondo S."/>
            <person name="Pangilinan J."/>
            <person name="Riley R."/>
            <person name="LaButti K."/>
            <person name="Andreopoulos B."/>
            <person name="Lipzen A."/>
            <person name="Chen C."/>
            <person name="Yan M."/>
            <person name="Daum C."/>
            <person name="Ng V."/>
            <person name="Clum A."/>
            <person name="Steindorff A."/>
            <person name="Ohm R.A."/>
            <person name="Martin F."/>
            <person name="Silar P."/>
            <person name="Natvig D.O."/>
            <person name="Lalanne C."/>
            <person name="Gautier V."/>
            <person name="Ament-Velasquez S.L."/>
            <person name="Kruys A."/>
            <person name="Hutchinson M.I."/>
            <person name="Powell A.J."/>
            <person name="Barry K."/>
            <person name="Miller A.N."/>
            <person name="Grigoriev I.V."/>
            <person name="Debuchy R."/>
            <person name="Gladieux P."/>
            <person name="Hiltunen Thoren M."/>
            <person name="Johannesson H."/>
        </authorList>
    </citation>
    <scope>NUCLEOTIDE SEQUENCE</scope>
    <source>
        <strain evidence="1">CBS 538.74</strain>
    </source>
</reference>
<protein>
    <submittedName>
        <fullName evidence="1">Uncharacterized protein</fullName>
    </submittedName>
</protein>
<gene>
    <name evidence="1" type="ORF">C8A00DRAFT_14630</name>
</gene>
<evidence type="ECO:0000313" key="1">
    <source>
        <dbReference type="EMBL" id="KAK4154253.1"/>
    </source>
</evidence>
<evidence type="ECO:0000313" key="2">
    <source>
        <dbReference type="Proteomes" id="UP001302745"/>
    </source>
</evidence>
<organism evidence="1 2">
    <name type="scientific">Chaetomidium leptoderma</name>
    <dbReference type="NCBI Taxonomy" id="669021"/>
    <lineage>
        <taxon>Eukaryota</taxon>
        <taxon>Fungi</taxon>
        <taxon>Dikarya</taxon>
        <taxon>Ascomycota</taxon>
        <taxon>Pezizomycotina</taxon>
        <taxon>Sordariomycetes</taxon>
        <taxon>Sordariomycetidae</taxon>
        <taxon>Sordariales</taxon>
        <taxon>Chaetomiaceae</taxon>
        <taxon>Chaetomidium</taxon>
    </lineage>
</organism>
<reference evidence="1" key="2">
    <citation type="submission" date="2023-05" db="EMBL/GenBank/DDBJ databases">
        <authorList>
            <consortium name="Lawrence Berkeley National Laboratory"/>
            <person name="Steindorff A."/>
            <person name="Hensen N."/>
            <person name="Bonometti L."/>
            <person name="Westerberg I."/>
            <person name="Brannstrom I.O."/>
            <person name="Guillou S."/>
            <person name="Cros-Aarteil S."/>
            <person name="Calhoun S."/>
            <person name="Haridas S."/>
            <person name="Kuo A."/>
            <person name="Mondo S."/>
            <person name="Pangilinan J."/>
            <person name="Riley R."/>
            <person name="Labutti K."/>
            <person name="Andreopoulos B."/>
            <person name="Lipzen A."/>
            <person name="Chen C."/>
            <person name="Yanf M."/>
            <person name="Daum C."/>
            <person name="Ng V."/>
            <person name="Clum A."/>
            <person name="Ohm R."/>
            <person name="Martin F."/>
            <person name="Silar P."/>
            <person name="Natvig D."/>
            <person name="Lalanne C."/>
            <person name="Gautier V."/>
            <person name="Ament-Velasquez S.L."/>
            <person name="Kruys A."/>
            <person name="Hutchinson M.I."/>
            <person name="Powell A.J."/>
            <person name="Barry K."/>
            <person name="Miller A.N."/>
            <person name="Grigoriev I.V."/>
            <person name="Debuchy R."/>
            <person name="Gladieux P."/>
            <person name="Thoren M.H."/>
            <person name="Johannesson H."/>
        </authorList>
    </citation>
    <scope>NUCLEOTIDE SEQUENCE</scope>
    <source>
        <strain evidence="1">CBS 538.74</strain>
    </source>
</reference>
<accession>A0AAN6ZXV3</accession>
<dbReference type="EMBL" id="MU856917">
    <property type="protein sequence ID" value="KAK4154253.1"/>
    <property type="molecule type" value="Genomic_DNA"/>
</dbReference>
<dbReference type="AlphaFoldDB" id="A0AAN6ZXV3"/>
<proteinExistence type="predicted"/>
<keyword evidence="2" id="KW-1185">Reference proteome</keyword>
<comment type="caution">
    <text evidence="1">The sequence shown here is derived from an EMBL/GenBank/DDBJ whole genome shotgun (WGS) entry which is preliminary data.</text>
</comment>